<evidence type="ECO:0000256" key="5">
    <source>
        <dbReference type="ARBA" id="ARBA00023066"/>
    </source>
</evidence>
<keyword evidence="7" id="KW-0865">Zymogen</keyword>
<dbReference type="InterPro" id="IPR016067">
    <property type="entry name" value="S-AdoMet_deCO2ase_core"/>
</dbReference>
<dbReference type="InterPro" id="IPR042286">
    <property type="entry name" value="AdoMetDC_C"/>
</dbReference>
<evidence type="ECO:0000256" key="2">
    <source>
        <dbReference type="ARBA" id="ARBA00022691"/>
    </source>
</evidence>
<reference evidence="11" key="1">
    <citation type="submission" date="2018-06" db="EMBL/GenBank/DDBJ databases">
        <authorList>
            <person name="Zhirakovskaya E."/>
        </authorList>
    </citation>
    <scope>NUCLEOTIDE SEQUENCE</scope>
</reference>
<name>A0A3B0XHD5_9ZZZZ</name>
<proteinExistence type="predicted"/>
<dbReference type="Gene3D" id="3.30.160.750">
    <property type="match status" value="1"/>
</dbReference>
<dbReference type="SUPFAM" id="SSF56276">
    <property type="entry name" value="S-adenosylmethionine decarboxylase"/>
    <property type="match status" value="1"/>
</dbReference>
<dbReference type="AlphaFoldDB" id="A0A3B0XHD5"/>
<dbReference type="Pfam" id="PF02675">
    <property type="entry name" value="AdoMet_dc"/>
    <property type="match status" value="1"/>
</dbReference>
<dbReference type="EC" id="4.1.1.50" evidence="11"/>
<dbReference type="PANTHER" id="PTHR33866:SF2">
    <property type="entry name" value="S-ADENOSYLMETHIONINE DECARBOXYLASE PROENZYME"/>
    <property type="match status" value="1"/>
</dbReference>
<evidence type="ECO:0000256" key="7">
    <source>
        <dbReference type="ARBA" id="ARBA00023145"/>
    </source>
</evidence>
<evidence type="ECO:0000256" key="1">
    <source>
        <dbReference type="ARBA" id="ARBA00001928"/>
    </source>
</evidence>
<evidence type="ECO:0000256" key="9">
    <source>
        <dbReference type="ARBA" id="ARBA00023270"/>
    </source>
</evidence>
<evidence type="ECO:0000256" key="3">
    <source>
        <dbReference type="ARBA" id="ARBA00022793"/>
    </source>
</evidence>
<keyword evidence="10" id="KW-0670">Pyruvate</keyword>
<keyword evidence="2" id="KW-0949">S-adenosyl-L-methionine</keyword>
<dbReference type="GO" id="GO:0004014">
    <property type="term" value="F:adenosylmethionine decarboxylase activity"/>
    <property type="evidence" value="ECO:0007669"/>
    <property type="project" value="UniProtKB-EC"/>
</dbReference>
<dbReference type="InterPro" id="IPR003826">
    <property type="entry name" value="AdoMetDC_fam_prok"/>
</dbReference>
<dbReference type="GO" id="GO:0008295">
    <property type="term" value="P:spermidine biosynthetic process"/>
    <property type="evidence" value="ECO:0007669"/>
    <property type="project" value="UniProtKB-KW"/>
</dbReference>
<keyword evidence="5" id="KW-0745">Spermidine biosynthesis</keyword>
<keyword evidence="3" id="KW-0210">Decarboxylase</keyword>
<evidence type="ECO:0000313" key="11">
    <source>
        <dbReference type="EMBL" id="VAW56016.1"/>
    </source>
</evidence>
<evidence type="ECO:0000256" key="10">
    <source>
        <dbReference type="ARBA" id="ARBA00023317"/>
    </source>
</evidence>
<dbReference type="InterPro" id="IPR017716">
    <property type="entry name" value="S-AdoMet_deCOase_pro-enz"/>
</dbReference>
<evidence type="ECO:0000256" key="4">
    <source>
        <dbReference type="ARBA" id="ARBA00022813"/>
    </source>
</evidence>
<dbReference type="PANTHER" id="PTHR33866">
    <property type="entry name" value="S-ADENOSYLMETHIONINE DECARBOXYLASE PROENZYME"/>
    <property type="match status" value="1"/>
</dbReference>
<keyword evidence="4" id="KW-0068">Autocatalytic cleavage</keyword>
<dbReference type="Gene3D" id="3.30.360.110">
    <property type="entry name" value="S-adenosylmethionine decarboxylase domain"/>
    <property type="match status" value="1"/>
</dbReference>
<keyword evidence="6" id="KW-0620">Polyamine biosynthesis</keyword>
<sequence length="131" mass="14657">MKIEPTKDHFIINQGVEYSGIHLLIDLWGAEHLTDQLYIEHALISCTEICNAQLLHIHLHQFTDTGGISGVAVLAESHISVHTWPERQYAAFDVFMCGSATPHNAIEHLETTFKATKINVQEILRGCNAPE</sequence>
<keyword evidence="9" id="KW-0704">Schiff base</keyword>
<evidence type="ECO:0000256" key="8">
    <source>
        <dbReference type="ARBA" id="ARBA00023239"/>
    </source>
</evidence>
<keyword evidence="8 11" id="KW-0456">Lyase</keyword>
<evidence type="ECO:0000256" key="6">
    <source>
        <dbReference type="ARBA" id="ARBA00023115"/>
    </source>
</evidence>
<dbReference type="GO" id="GO:0005829">
    <property type="term" value="C:cytosol"/>
    <property type="evidence" value="ECO:0007669"/>
    <property type="project" value="TreeGrafter"/>
</dbReference>
<dbReference type="EMBL" id="UOFF01000158">
    <property type="protein sequence ID" value="VAW56016.1"/>
    <property type="molecule type" value="Genomic_DNA"/>
</dbReference>
<gene>
    <name evidence="11" type="ORF">MNBD_GAMMA07-202</name>
</gene>
<organism evidence="11">
    <name type="scientific">hydrothermal vent metagenome</name>
    <dbReference type="NCBI Taxonomy" id="652676"/>
    <lineage>
        <taxon>unclassified sequences</taxon>
        <taxon>metagenomes</taxon>
        <taxon>ecological metagenomes</taxon>
    </lineage>
</organism>
<accession>A0A3B0XHD5</accession>
<comment type="cofactor">
    <cofactor evidence="1">
        <name>pyruvate</name>
        <dbReference type="ChEBI" id="CHEBI:15361"/>
    </cofactor>
</comment>
<protein>
    <submittedName>
        <fullName evidence="11">S-adenosylmethionine decarboxylase proenzyme, prokaryotic class 1B</fullName>
        <ecNumber evidence="11">4.1.1.50</ecNumber>
    </submittedName>
</protein>
<dbReference type="NCBIfam" id="TIGR03330">
    <property type="entry name" value="SAM_DCase_Bsu"/>
    <property type="match status" value="1"/>
</dbReference>
<dbReference type="InterPro" id="IPR042284">
    <property type="entry name" value="AdoMetDC_N"/>
</dbReference>